<dbReference type="InterPro" id="IPR017853">
    <property type="entry name" value="GH"/>
</dbReference>
<feature type="chain" id="PRO_5042459109" description="Beta-glucuronidase C-terminal domain-containing protein" evidence="1">
    <location>
        <begin position="18"/>
        <end position="530"/>
    </location>
</feature>
<accession>A0AAJ0CGZ8</accession>
<dbReference type="Pfam" id="PF16862">
    <property type="entry name" value="Glyco_hydro_79C"/>
    <property type="match status" value="1"/>
</dbReference>
<dbReference type="InterPro" id="IPR013780">
    <property type="entry name" value="Glyco_hydro_b"/>
</dbReference>
<dbReference type="Proteomes" id="UP001251528">
    <property type="component" value="Unassembled WGS sequence"/>
</dbReference>
<keyword evidence="1" id="KW-0732">Signal</keyword>
<dbReference type="Gene3D" id="3.20.20.80">
    <property type="entry name" value="Glycosidases"/>
    <property type="match status" value="1"/>
</dbReference>
<evidence type="ECO:0000313" key="3">
    <source>
        <dbReference type="EMBL" id="KAK2592367.1"/>
    </source>
</evidence>
<organism evidence="3 4">
    <name type="scientific">Conoideocrella luteorostrata</name>
    <dbReference type="NCBI Taxonomy" id="1105319"/>
    <lineage>
        <taxon>Eukaryota</taxon>
        <taxon>Fungi</taxon>
        <taxon>Dikarya</taxon>
        <taxon>Ascomycota</taxon>
        <taxon>Pezizomycotina</taxon>
        <taxon>Sordariomycetes</taxon>
        <taxon>Hypocreomycetidae</taxon>
        <taxon>Hypocreales</taxon>
        <taxon>Clavicipitaceae</taxon>
        <taxon>Conoideocrella</taxon>
    </lineage>
</organism>
<dbReference type="SUPFAM" id="SSF51445">
    <property type="entry name" value="(Trans)glycosidases"/>
    <property type="match status" value="1"/>
</dbReference>
<comment type="caution">
    <text evidence="3">The sequence shown here is derived from an EMBL/GenBank/DDBJ whole genome shotgun (WGS) entry which is preliminary data.</text>
</comment>
<dbReference type="InterPro" id="IPR031728">
    <property type="entry name" value="GlcAase_C"/>
</dbReference>
<evidence type="ECO:0000313" key="4">
    <source>
        <dbReference type="Proteomes" id="UP001251528"/>
    </source>
</evidence>
<dbReference type="PANTHER" id="PTHR36183">
    <property type="entry name" value="BETA-GLUCURONIDASE"/>
    <property type="match status" value="1"/>
</dbReference>
<evidence type="ECO:0000256" key="1">
    <source>
        <dbReference type="SAM" id="SignalP"/>
    </source>
</evidence>
<keyword evidence="4" id="KW-1185">Reference proteome</keyword>
<evidence type="ECO:0000259" key="2">
    <source>
        <dbReference type="Pfam" id="PF16862"/>
    </source>
</evidence>
<feature type="domain" description="Beta-glucuronidase C-terminal" evidence="2">
    <location>
        <begin position="408"/>
        <end position="526"/>
    </location>
</feature>
<sequence>MTVRWFVQLLTVGFAQASVATYSINAHTDTKSYLPDAFVSFSIEFSSFPDFAGNLSAPNTFSYNLLSNLANFSGSKPFVRVGGNTQDYALYNASLAAAINGTYDPKKSKDYPTTIYIGDAFFESYNTWPGVRFSHGFNLGKGAISAQGWDTLVRTAPLACKALSSNNLYVWEYGNEPNNFPTSAQGIVRPKTWGDKDFTYEWLNGTREIKKQIRRHCPELANAGFMAPSYDDRVDNLNATKVWQDGLDEDGDVKWYSVHNYIDGATSPGVTLQGTLMNHSRSVRDVDEQVAEYKRIMATPRGYAPLIFGETNSLYNQGKPGLSNSFGAALWGVDFNLYCASAGFQRVHMHQGTDYRYQAWQPVDTGKTARGTKAPYYGSIAVAAALGDLTKSSVSVSSISLSSDQEAAYAIYEGTRLKRIMVINMHGYNTTEDGAGTTPLPNPRKRASRSFSFVAKNMTREGQISVQRLMANGSDAITGVTFDGWSYNWELDHGRPFRLRNVTTGEVLKSRDGVITVQVPDSSAALLHVE</sequence>
<feature type="signal peptide" evidence="1">
    <location>
        <begin position="1"/>
        <end position="17"/>
    </location>
</feature>
<dbReference type="EMBL" id="JASWJB010000271">
    <property type="protein sequence ID" value="KAK2592367.1"/>
    <property type="molecule type" value="Genomic_DNA"/>
</dbReference>
<gene>
    <name evidence="3" type="ORF">QQS21_009947</name>
</gene>
<name>A0AAJ0CGZ8_9HYPO</name>
<dbReference type="Gene3D" id="2.60.40.1180">
    <property type="entry name" value="Golgi alpha-mannosidase II"/>
    <property type="match status" value="1"/>
</dbReference>
<dbReference type="AlphaFoldDB" id="A0AAJ0CGZ8"/>
<reference evidence="3" key="1">
    <citation type="submission" date="2023-06" db="EMBL/GenBank/DDBJ databases">
        <title>Conoideocrella luteorostrata (Hypocreales: Clavicipitaceae), a potential biocontrol fungus for elongate hemlock scale in United States Christmas tree production areas.</title>
        <authorList>
            <person name="Barrett H."/>
            <person name="Lovett B."/>
            <person name="Macias A.M."/>
            <person name="Stajich J.E."/>
            <person name="Kasson M.T."/>
        </authorList>
    </citation>
    <scope>NUCLEOTIDE SEQUENCE</scope>
    <source>
        <strain evidence="3">ARSEF 14590</strain>
    </source>
</reference>
<proteinExistence type="predicted"/>
<dbReference type="InterPro" id="IPR052974">
    <property type="entry name" value="GH79_Enzymes"/>
</dbReference>
<protein>
    <recommendedName>
        <fullName evidence="2">Beta-glucuronidase C-terminal domain-containing protein</fullName>
    </recommendedName>
</protein>
<dbReference type="PANTHER" id="PTHR36183:SF2">
    <property type="entry name" value="BETA-GLUCURONIDASE C-TERMINAL DOMAIN-CONTAINING PROTEIN"/>
    <property type="match status" value="1"/>
</dbReference>